<dbReference type="PROSITE" id="PS01124">
    <property type="entry name" value="HTH_ARAC_FAMILY_2"/>
    <property type="match status" value="1"/>
</dbReference>
<evidence type="ECO:0000256" key="2">
    <source>
        <dbReference type="ARBA" id="ARBA00023125"/>
    </source>
</evidence>
<dbReference type="Proteomes" id="UP001153642">
    <property type="component" value="Unassembled WGS sequence"/>
</dbReference>
<comment type="caution">
    <text evidence="6">The sequence shown here is derived from an EMBL/GenBank/DDBJ whole genome shotgun (WGS) entry which is preliminary data.</text>
</comment>
<feature type="transmembrane region" description="Helical" evidence="4">
    <location>
        <begin position="33"/>
        <end position="54"/>
    </location>
</feature>
<feature type="transmembrane region" description="Helical" evidence="4">
    <location>
        <begin position="103"/>
        <end position="123"/>
    </location>
</feature>
<dbReference type="Pfam" id="PF12833">
    <property type="entry name" value="HTH_18"/>
    <property type="match status" value="1"/>
</dbReference>
<dbReference type="InterPro" id="IPR018060">
    <property type="entry name" value="HTH_AraC"/>
</dbReference>
<feature type="domain" description="HTH araC/xylS-type" evidence="5">
    <location>
        <begin position="145"/>
        <end position="249"/>
    </location>
</feature>
<name>A0ABT6FQH6_9FLAO</name>
<accession>A0ABT6FQH6</accession>
<dbReference type="SMART" id="SM00342">
    <property type="entry name" value="HTH_ARAC"/>
    <property type="match status" value="1"/>
</dbReference>
<keyword evidence="1" id="KW-0805">Transcription regulation</keyword>
<evidence type="ECO:0000256" key="4">
    <source>
        <dbReference type="SAM" id="Phobius"/>
    </source>
</evidence>
<keyword evidence="7" id="KW-1185">Reference proteome</keyword>
<keyword evidence="3" id="KW-0804">Transcription</keyword>
<keyword evidence="4" id="KW-0472">Membrane</keyword>
<evidence type="ECO:0000256" key="1">
    <source>
        <dbReference type="ARBA" id="ARBA00023015"/>
    </source>
</evidence>
<keyword evidence="2" id="KW-0238">DNA-binding</keyword>
<proteinExistence type="predicted"/>
<evidence type="ECO:0000313" key="6">
    <source>
        <dbReference type="EMBL" id="MDG3585522.1"/>
    </source>
</evidence>
<feature type="transmembrane region" description="Helical" evidence="4">
    <location>
        <begin position="7"/>
        <end position="27"/>
    </location>
</feature>
<organism evidence="6 7">
    <name type="scientific">Galbibacter pacificus</name>
    <dbReference type="NCBI Taxonomy" id="2996052"/>
    <lineage>
        <taxon>Bacteria</taxon>
        <taxon>Pseudomonadati</taxon>
        <taxon>Bacteroidota</taxon>
        <taxon>Flavobacteriia</taxon>
        <taxon>Flavobacteriales</taxon>
        <taxon>Flavobacteriaceae</taxon>
        <taxon>Galbibacter</taxon>
    </lineage>
</organism>
<dbReference type="InterPro" id="IPR020449">
    <property type="entry name" value="Tscrpt_reg_AraC-type_HTH"/>
</dbReference>
<dbReference type="PANTHER" id="PTHR43280">
    <property type="entry name" value="ARAC-FAMILY TRANSCRIPTIONAL REGULATOR"/>
    <property type="match status" value="1"/>
</dbReference>
<protein>
    <submittedName>
        <fullName evidence="6">AraC family transcriptional regulator</fullName>
    </submittedName>
</protein>
<reference evidence="6" key="1">
    <citation type="submission" date="2022-11" db="EMBL/GenBank/DDBJ databases">
        <title>High-quality draft genome sequence of Galbibacter sp. strain CMA-7.</title>
        <authorList>
            <person name="Wei L."/>
            <person name="Dong C."/>
            <person name="Shao Z."/>
        </authorList>
    </citation>
    <scope>NUCLEOTIDE SEQUENCE</scope>
    <source>
        <strain evidence="6">CMA-7</strain>
    </source>
</reference>
<dbReference type="PANTHER" id="PTHR43280:SF34">
    <property type="entry name" value="ARAC-FAMILY TRANSCRIPTIONAL REGULATOR"/>
    <property type="match status" value="1"/>
</dbReference>
<dbReference type="InterPro" id="IPR018062">
    <property type="entry name" value="HTH_AraC-typ_CS"/>
</dbReference>
<keyword evidence="4" id="KW-1133">Transmembrane helix</keyword>
<dbReference type="InterPro" id="IPR009057">
    <property type="entry name" value="Homeodomain-like_sf"/>
</dbReference>
<evidence type="ECO:0000256" key="3">
    <source>
        <dbReference type="ARBA" id="ARBA00023163"/>
    </source>
</evidence>
<evidence type="ECO:0000259" key="5">
    <source>
        <dbReference type="PROSITE" id="PS01124"/>
    </source>
</evidence>
<feature type="transmembrane region" description="Helical" evidence="4">
    <location>
        <begin position="75"/>
        <end position="97"/>
    </location>
</feature>
<dbReference type="RefSeq" id="WP_277899213.1">
    <property type="nucleotide sequence ID" value="NZ_JAPMUA010000002.1"/>
</dbReference>
<dbReference type="EMBL" id="JAPMUA010000002">
    <property type="protein sequence ID" value="MDG3585522.1"/>
    <property type="molecule type" value="Genomic_DNA"/>
</dbReference>
<dbReference type="SUPFAM" id="SSF46689">
    <property type="entry name" value="Homeodomain-like"/>
    <property type="match status" value="1"/>
</dbReference>
<evidence type="ECO:0000313" key="7">
    <source>
        <dbReference type="Proteomes" id="UP001153642"/>
    </source>
</evidence>
<gene>
    <name evidence="6" type="ORF">OSR52_06540</name>
</gene>
<dbReference type="Gene3D" id="1.10.10.60">
    <property type="entry name" value="Homeodomain-like"/>
    <property type="match status" value="2"/>
</dbReference>
<keyword evidence="4" id="KW-0812">Transmembrane</keyword>
<dbReference type="PRINTS" id="PR00032">
    <property type="entry name" value="HTHARAC"/>
</dbReference>
<sequence length="253" mass="29519">MNTLYTYLHFIPFFLSVILSAYIPAIYQPYSWVFYFFIFAHGLMYSLYALYWVLRSQRFYENVSKGKIVKNWLTIFIASTIVIYINAVLIYFNIVPFYPSSSFVFSVVLLILIIWGFYSFDVFSSDMEKYKNSSLNKDAALDYSNELKRLMNDDKPFLNPELTLTSLSKTLGITSKQLSQIINQVEGKNYSQYIAELRVYQAVELLKTNKYKHYTMAAIAYECGFSSISSFNIAFKKITGKTPVQYKQTVKVY</sequence>
<dbReference type="PROSITE" id="PS00041">
    <property type="entry name" value="HTH_ARAC_FAMILY_1"/>
    <property type="match status" value="1"/>
</dbReference>